<accession>A0A1J0VDL8</accession>
<dbReference type="KEGG" id="hsi:BOX17_03685"/>
<dbReference type="EMBL" id="CP018139">
    <property type="protein sequence ID" value="APE30131.1"/>
    <property type="molecule type" value="Genomic_DNA"/>
</dbReference>
<dbReference type="Proteomes" id="UP000181985">
    <property type="component" value="Chromosome"/>
</dbReference>
<protein>
    <submittedName>
        <fullName evidence="1">Uncharacterized protein</fullName>
    </submittedName>
</protein>
<proteinExistence type="predicted"/>
<name>A0A1J0VDL8_9GAMM</name>
<gene>
    <name evidence="1" type="ORF">BOX17_03685</name>
</gene>
<evidence type="ECO:0000313" key="2">
    <source>
        <dbReference type="Proteomes" id="UP000181985"/>
    </source>
</evidence>
<dbReference type="RefSeq" id="WP_071942116.1">
    <property type="nucleotide sequence ID" value="NZ_CP018139.1"/>
</dbReference>
<organism evidence="1 2">
    <name type="scientific">Halomonas aestuarii</name>
    <dbReference type="NCBI Taxonomy" id="1897729"/>
    <lineage>
        <taxon>Bacteria</taxon>
        <taxon>Pseudomonadati</taxon>
        <taxon>Pseudomonadota</taxon>
        <taxon>Gammaproteobacteria</taxon>
        <taxon>Oceanospirillales</taxon>
        <taxon>Halomonadaceae</taxon>
        <taxon>Halomonas</taxon>
    </lineage>
</organism>
<keyword evidence="2" id="KW-1185">Reference proteome</keyword>
<reference evidence="2" key="1">
    <citation type="submission" date="2016-11" db="EMBL/GenBank/DDBJ databases">
        <title>Halolamina sediminis sp. nov., an extremely halophilic archaeon isolated from solar salt.</title>
        <authorList>
            <person name="Koh H.-W."/>
            <person name="Rani S."/>
            <person name="Park S.-J."/>
        </authorList>
    </citation>
    <scope>NUCLEOTIDE SEQUENCE [LARGE SCALE GENOMIC DNA]</scope>
    <source>
        <strain evidence="2">Hb3</strain>
    </source>
</reference>
<sequence>MAEQHEDILDVTNPITVDETAGDLPEDDEIAVSANRTAQSAALFGSDPVFDFAEPANLSRKAGLSHGESTSFSSVFSLEEAGNV</sequence>
<dbReference type="AlphaFoldDB" id="A0A1J0VDL8"/>
<evidence type="ECO:0000313" key="1">
    <source>
        <dbReference type="EMBL" id="APE30131.1"/>
    </source>
</evidence>